<dbReference type="GO" id="GO:0003677">
    <property type="term" value="F:DNA binding"/>
    <property type="evidence" value="ECO:0007669"/>
    <property type="project" value="InterPro"/>
</dbReference>
<dbReference type="EMBL" id="UINC01018244">
    <property type="protein sequence ID" value="SVA76449.1"/>
    <property type="molecule type" value="Genomic_DNA"/>
</dbReference>
<dbReference type="InterPro" id="IPR038109">
    <property type="entry name" value="DNA_bind_recomb_sf"/>
</dbReference>
<dbReference type="InterPro" id="IPR050639">
    <property type="entry name" value="SSR_resolvase"/>
</dbReference>
<dbReference type="PANTHER" id="PTHR30461">
    <property type="entry name" value="DNA-INVERTASE FROM LAMBDOID PROPHAGE"/>
    <property type="match status" value="1"/>
</dbReference>
<evidence type="ECO:0000259" key="1">
    <source>
        <dbReference type="PROSITE" id="PS51737"/>
    </source>
</evidence>
<protein>
    <recommendedName>
        <fullName evidence="1">Recombinase domain-containing protein</fullName>
    </recommendedName>
</protein>
<dbReference type="Gene3D" id="3.90.1750.20">
    <property type="entry name" value="Putative Large Serine Recombinase, Chain B, Domain 2"/>
    <property type="match status" value="1"/>
</dbReference>
<proteinExistence type="predicted"/>
<evidence type="ECO:0000313" key="2">
    <source>
        <dbReference type="EMBL" id="SVA76449.1"/>
    </source>
</evidence>
<dbReference type="PROSITE" id="PS51737">
    <property type="entry name" value="RECOMBINASE_DNA_BIND"/>
    <property type="match status" value="1"/>
</dbReference>
<reference evidence="2" key="1">
    <citation type="submission" date="2018-05" db="EMBL/GenBank/DDBJ databases">
        <authorList>
            <person name="Lanie J.A."/>
            <person name="Ng W.-L."/>
            <person name="Kazmierczak K.M."/>
            <person name="Andrzejewski T.M."/>
            <person name="Davidsen T.M."/>
            <person name="Wayne K.J."/>
            <person name="Tettelin H."/>
            <person name="Glass J.I."/>
            <person name="Rusch D."/>
            <person name="Podicherti R."/>
            <person name="Tsui H.-C.T."/>
            <person name="Winkler M.E."/>
        </authorList>
    </citation>
    <scope>NUCLEOTIDE SEQUENCE</scope>
</reference>
<dbReference type="PANTHER" id="PTHR30461:SF23">
    <property type="entry name" value="DNA RECOMBINASE-RELATED"/>
    <property type="match status" value="1"/>
</dbReference>
<feature type="domain" description="Recombinase" evidence="1">
    <location>
        <begin position="140"/>
        <end position="226"/>
    </location>
</feature>
<dbReference type="GO" id="GO:0000150">
    <property type="term" value="F:DNA strand exchange activity"/>
    <property type="evidence" value="ECO:0007669"/>
    <property type="project" value="InterPro"/>
</dbReference>
<sequence length="226" mass="26007">MKVLAITKSNDINSSIKSHKIHKWCEINNYRITKISKLFSPHRLESIEGIIAETFFDLYQNIFSFGKMVELVNKYGLFIHCMDGFDSRTTFGKNVLKMQLKFCEIEKSDLANRTLEGRMNNFSRFGKVGGIGKGSTGKPPFGYYWDGDVLEVDSQKSQWVKRIYDFRHDGVSYRKIANIVNEAGVVTNNGKPFSRRAIKSILNNNFYSGHVHYSNQIIQNHHKPVL</sequence>
<dbReference type="InterPro" id="IPR011109">
    <property type="entry name" value="DNA_bind_recombinase_dom"/>
</dbReference>
<name>A0A381YHE7_9ZZZZ</name>
<organism evidence="2">
    <name type="scientific">marine metagenome</name>
    <dbReference type="NCBI Taxonomy" id="408172"/>
    <lineage>
        <taxon>unclassified sequences</taxon>
        <taxon>metagenomes</taxon>
        <taxon>ecological metagenomes</taxon>
    </lineage>
</organism>
<dbReference type="AlphaFoldDB" id="A0A381YHE7"/>
<gene>
    <name evidence="2" type="ORF">METZ01_LOCUS129303</name>
</gene>
<accession>A0A381YHE7</accession>
<dbReference type="Pfam" id="PF07508">
    <property type="entry name" value="Recombinase"/>
    <property type="match status" value="1"/>
</dbReference>